<proteinExistence type="predicted"/>
<dbReference type="AlphaFoldDB" id="B6IIJ6"/>
<organism evidence="2 3">
    <name type="scientific">Caenorhabditis briggsae</name>
    <dbReference type="NCBI Taxonomy" id="6238"/>
    <lineage>
        <taxon>Eukaryota</taxon>
        <taxon>Metazoa</taxon>
        <taxon>Ecdysozoa</taxon>
        <taxon>Nematoda</taxon>
        <taxon>Chromadorea</taxon>
        <taxon>Rhabditida</taxon>
        <taxon>Rhabditina</taxon>
        <taxon>Rhabditomorpha</taxon>
        <taxon>Rhabditoidea</taxon>
        <taxon>Rhabditidae</taxon>
        <taxon>Peloderinae</taxon>
        <taxon>Caenorhabditis</taxon>
    </lineage>
</organism>
<evidence type="ECO:0000313" key="4">
    <source>
        <dbReference type="WormBase" id="CBG25278"/>
    </source>
</evidence>
<evidence type="ECO:0000313" key="2">
    <source>
        <dbReference type="EMBL" id="CAR99726.1"/>
    </source>
</evidence>
<sequence length="60" mass="6567">MNFGFLIVLMMAVVGALGGWSHSFSHSHEFHGHHHGGLLGGGGFNPYGGYYQSSYWGRKK</sequence>
<evidence type="ECO:0000256" key="1">
    <source>
        <dbReference type="SAM" id="SignalP"/>
    </source>
</evidence>
<dbReference type="OMA" id="SHEFHGH"/>
<keyword evidence="1" id="KW-0732">Signal</keyword>
<dbReference type="eggNOG" id="ENOG502TISK">
    <property type="taxonomic scope" value="Eukaryota"/>
</dbReference>
<reference evidence="2 3" key="1">
    <citation type="journal article" date="2003" name="PLoS Biol.">
        <title>The genome sequence of Caenorhabditis briggsae: a platform for comparative genomics.</title>
        <authorList>
            <person name="Stein L.D."/>
            <person name="Bao Z."/>
            <person name="Blasiar D."/>
            <person name="Blumenthal T."/>
            <person name="Brent M.R."/>
            <person name="Chen N."/>
            <person name="Chinwalla A."/>
            <person name="Clarke L."/>
            <person name="Clee C."/>
            <person name="Coghlan A."/>
            <person name="Coulson A."/>
            <person name="D'Eustachio P."/>
            <person name="Fitch D.H."/>
            <person name="Fulton L.A."/>
            <person name="Fulton R.E."/>
            <person name="Griffiths-Jones S."/>
            <person name="Harris T.W."/>
            <person name="Hillier L.W."/>
            <person name="Kamath R."/>
            <person name="Kuwabara P.E."/>
            <person name="Mardis E.R."/>
            <person name="Marra M.A."/>
            <person name="Miner T.L."/>
            <person name="Minx P."/>
            <person name="Mullikin J.C."/>
            <person name="Plumb R.W."/>
            <person name="Rogers J."/>
            <person name="Schein J.E."/>
            <person name="Sohrmann M."/>
            <person name="Spieth J."/>
            <person name="Stajich J.E."/>
            <person name="Wei C."/>
            <person name="Willey D."/>
            <person name="Wilson R.K."/>
            <person name="Durbin R."/>
            <person name="Waterston R.H."/>
        </authorList>
    </citation>
    <scope>NUCLEOTIDE SEQUENCE [LARGE SCALE GENOMIC DNA]</scope>
    <source>
        <strain evidence="2 3">AF16</strain>
    </source>
</reference>
<dbReference type="STRING" id="6238.B6IIJ6"/>
<dbReference type="InParanoid" id="B6IIJ6"/>
<dbReference type="WormBase" id="CBG25278">
    <property type="protein sequence ID" value="CBP31540"/>
    <property type="gene ID" value="WBGene00086692"/>
    <property type="gene designation" value="Cbr-fipr-26"/>
</dbReference>
<dbReference type="FunCoup" id="B6IIJ6">
    <property type="interactions" value="118"/>
</dbReference>
<gene>
    <name evidence="4" type="primary">fipr-26</name>
    <name evidence="2 4" type="ORF">CBG25278</name>
    <name evidence="2" type="ORF">CBG_25278</name>
</gene>
<feature type="signal peptide" evidence="1">
    <location>
        <begin position="1"/>
        <end position="18"/>
    </location>
</feature>
<feature type="chain" id="PRO_5002844251" evidence="1">
    <location>
        <begin position="19"/>
        <end position="60"/>
    </location>
</feature>
<keyword evidence="3" id="KW-1185">Reference proteome</keyword>
<evidence type="ECO:0000313" key="3">
    <source>
        <dbReference type="Proteomes" id="UP000008549"/>
    </source>
</evidence>
<name>B6IIJ6_CAEBR</name>
<dbReference type="HOGENOM" id="CLU_2887829_0_0_1"/>
<reference evidence="2 3" key="2">
    <citation type="journal article" date="2011" name="PLoS Genet.">
        <title>Caenorhabditis briggsae recombinant inbred line genotypes reveal inter-strain incompatibility and the evolution of recombination.</title>
        <authorList>
            <person name="Ross J.A."/>
            <person name="Koboldt D.C."/>
            <person name="Staisch J.E."/>
            <person name="Chamberlin H.M."/>
            <person name="Gupta B.P."/>
            <person name="Miller R.D."/>
            <person name="Baird S.E."/>
            <person name="Haag E.S."/>
        </authorList>
    </citation>
    <scope>NUCLEOTIDE SEQUENCE [LARGE SCALE GENOMIC DNA]</scope>
    <source>
        <strain evidence="2 3">AF16</strain>
    </source>
</reference>
<protein>
    <submittedName>
        <fullName evidence="2">Protein CBG25278</fullName>
    </submittedName>
</protein>
<accession>B6IIJ6</accession>
<dbReference type="EMBL" id="HE600913">
    <property type="protein sequence ID" value="CAR99726.1"/>
    <property type="molecule type" value="Genomic_DNA"/>
</dbReference>
<dbReference type="Proteomes" id="UP000008549">
    <property type="component" value="Unassembled WGS sequence"/>
</dbReference>